<feature type="region of interest" description="Disordered" evidence="1">
    <location>
        <begin position="483"/>
        <end position="525"/>
    </location>
</feature>
<reference evidence="2 3" key="1">
    <citation type="submission" date="2014-07" db="EMBL/GenBank/DDBJ databases">
        <title>Genome Sequence of Rhodococcus opacus Strain R7, a Biodegrader of Mono- and Polycyclic Aromatic Hydrocarbons.</title>
        <authorList>
            <person name="Di Gennaro P."/>
            <person name="Zampolli J."/>
            <person name="Presti I."/>
            <person name="Cappelletti M."/>
            <person name="D'Ursi P."/>
            <person name="Orro A."/>
            <person name="Mezzelani A."/>
            <person name="Milanesi L."/>
        </authorList>
    </citation>
    <scope>NUCLEOTIDE SEQUENCE [LARGE SCALE GENOMIC DNA]</scope>
    <source>
        <strain evidence="2 3">R7</strain>
        <plasmid evidence="2">pPDG4</plasmid>
    </source>
</reference>
<name>A0A076EZJ1_RHOOP</name>
<evidence type="ECO:0000256" key="1">
    <source>
        <dbReference type="SAM" id="MobiDB-lite"/>
    </source>
</evidence>
<geneLocation type="plasmid" evidence="2 3">
    <name>pPDG4</name>
</geneLocation>
<feature type="compositionally biased region" description="Gly residues" evidence="1">
    <location>
        <begin position="492"/>
        <end position="509"/>
    </location>
</feature>
<dbReference type="RefSeq" id="WP_128644139.1">
    <property type="nucleotide sequence ID" value="NZ_CP008951.1"/>
</dbReference>
<proteinExistence type="predicted"/>
<organism evidence="2 3">
    <name type="scientific">Rhodococcus opacus</name>
    <name type="common">Nocardia opaca</name>
    <dbReference type="NCBI Taxonomy" id="37919"/>
    <lineage>
        <taxon>Bacteria</taxon>
        <taxon>Bacillati</taxon>
        <taxon>Actinomycetota</taxon>
        <taxon>Actinomycetes</taxon>
        <taxon>Mycobacteriales</taxon>
        <taxon>Nocardiaceae</taxon>
        <taxon>Rhodococcus</taxon>
    </lineage>
</organism>
<dbReference type="EMBL" id="CP008951">
    <property type="protein sequence ID" value="AII11350.1"/>
    <property type="molecule type" value="Genomic_DNA"/>
</dbReference>
<gene>
    <name evidence="2" type="ORF">EP51_45930</name>
</gene>
<accession>A0A076EZJ1</accession>
<dbReference type="Proteomes" id="UP000028488">
    <property type="component" value="Plasmid pPDG4"/>
</dbReference>
<protein>
    <submittedName>
        <fullName evidence="2">Uncharacterized protein</fullName>
    </submittedName>
</protein>
<dbReference type="AlphaFoldDB" id="A0A076EZJ1"/>
<sequence>MTTPQWWSQPFPPTGAIASEGIRNQLGRPPVDPLTVFVRETAQNSWDARLPGLPTTYRIELTTVSPTHRPAWERLLTPPPQTQPFLRVRQALRTPNLRLLSVVDRGTKGLVGPTRADELARDRRDWVSFVLNVGEKRHTFQGGGTYGYGKAVLYRLSQVGTILVYTRTEVPGVGLTSRLIGIALGDSYDSRERVDAQARPYTGRHWWGDVQGEHVEPLVGNQADSIAQMLGLRPFAERESGTTLIVLDPDLEDFDDTESAAQHLADTIAWQMWPIMLPERGDHRLIPQVVAGGRTYEVPDPAKTYPLRMFVSAYRRLPSDRAMTLECKSPRKPLGRFALEKAVVVPLSPDSVPLAASYAGVDGDPHHVCLMRSPELVVQYYKGPEPGSVNKAYAGVFRADDELDDTYAAAEPPTHDQWVHEQLTGHAKTFVKVTFTRIREQLSAFRTPATTTTATSSGVALGAASNFLGGLVAAAFAEPDGLDASGDDDTVEGGGRGGAGGSSGAGRGGRSSPKPRDRVRVGAVGEPRVEERGGDVVVVQKFAVTGPGPVRLHARLAVATWEGREDEAPAGAAQPAVRCWVTAAGVEQAEACIVESPSEVDLVVDPVLDTVTDIAVVGSTVGEDAA</sequence>
<evidence type="ECO:0000313" key="2">
    <source>
        <dbReference type="EMBL" id="AII11350.1"/>
    </source>
</evidence>
<evidence type="ECO:0000313" key="3">
    <source>
        <dbReference type="Proteomes" id="UP000028488"/>
    </source>
</evidence>
<keyword evidence="2" id="KW-0614">Plasmid</keyword>